<evidence type="ECO:0000313" key="3">
    <source>
        <dbReference type="Proteomes" id="UP000075243"/>
    </source>
</evidence>
<gene>
    <name evidence="1" type="ORF">KK1_044802</name>
    <name evidence="2" type="ORF">KK1_048716</name>
</gene>
<proteinExistence type="predicted"/>
<accession>A0A151UES8</accession>
<sequence>MDASHILLGRPRQHDRKAIHNGFTNKIRLVHLSKKHTLIPLTPSQVLEDQIFMKKNFEEEKKEEKLEEKKPPKS</sequence>
<protein>
    <submittedName>
        <fullName evidence="2">Uncharacterized protein</fullName>
    </submittedName>
</protein>
<keyword evidence="3" id="KW-1185">Reference proteome</keyword>
<evidence type="ECO:0000313" key="1">
    <source>
        <dbReference type="EMBL" id="KYP34268.1"/>
    </source>
</evidence>
<dbReference type="EMBL" id="KQ484637">
    <property type="protein sequence ID" value="KYP34268.1"/>
    <property type="molecule type" value="Genomic_DNA"/>
</dbReference>
<dbReference type="AlphaFoldDB" id="A0A151UES8"/>
<name>A0A151UES8_CAJCA</name>
<dbReference type="EMBL" id="AGCT01034318">
    <property type="protein sequence ID" value="KYP77812.1"/>
    <property type="molecule type" value="Genomic_DNA"/>
</dbReference>
<reference evidence="2 3" key="1">
    <citation type="journal article" date="2012" name="Nat. Biotechnol.">
        <title>Draft genome sequence of pigeonpea (Cajanus cajan), an orphan legume crop of resource-poor farmers.</title>
        <authorList>
            <person name="Varshney R.K."/>
            <person name="Chen W."/>
            <person name="Li Y."/>
            <person name="Bharti A.K."/>
            <person name="Saxena R.K."/>
            <person name="Schlueter J.A."/>
            <person name="Donoghue M.T."/>
            <person name="Azam S."/>
            <person name="Fan G."/>
            <person name="Whaley A.M."/>
            <person name="Farmer A.D."/>
            <person name="Sheridan J."/>
            <person name="Iwata A."/>
            <person name="Tuteja R."/>
            <person name="Penmetsa R.V."/>
            <person name="Wu W."/>
            <person name="Upadhyaya H.D."/>
            <person name="Yang S.P."/>
            <person name="Shah T."/>
            <person name="Saxena K.B."/>
            <person name="Michael T."/>
            <person name="McCombie W.R."/>
            <person name="Yang B."/>
            <person name="Zhang G."/>
            <person name="Yang H."/>
            <person name="Wang J."/>
            <person name="Spillane C."/>
            <person name="Cook D.R."/>
            <person name="May G.D."/>
            <person name="Xu X."/>
            <person name="Jackson S.A."/>
        </authorList>
    </citation>
    <scope>NUCLEOTIDE SEQUENCE [LARGE SCALE GENOMIC DNA]</scope>
    <source>
        <strain evidence="3">cv. Asha</strain>
    </source>
</reference>
<evidence type="ECO:0000313" key="2">
    <source>
        <dbReference type="EMBL" id="KYP77812.1"/>
    </source>
</evidence>
<dbReference type="Gramene" id="C.cajan_46914.t">
    <property type="protein sequence ID" value="C.cajan_46914.t.cds1"/>
    <property type="gene ID" value="C.cajan_46914"/>
</dbReference>
<organism evidence="2 3">
    <name type="scientific">Cajanus cajan</name>
    <name type="common">Pigeon pea</name>
    <name type="synonym">Cajanus indicus</name>
    <dbReference type="NCBI Taxonomy" id="3821"/>
    <lineage>
        <taxon>Eukaryota</taxon>
        <taxon>Viridiplantae</taxon>
        <taxon>Streptophyta</taxon>
        <taxon>Embryophyta</taxon>
        <taxon>Tracheophyta</taxon>
        <taxon>Spermatophyta</taxon>
        <taxon>Magnoliopsida</taxon>
        <taxon>eudicotyledons</taxon>
        <taxon>Gunneridae</taxon>
        <taxon>Pentapetalae</taxon>
        <taxon>rosids</taxon>
        <taxon>fabids</taxon>
        <taxon>Fabales</taxon>
        <taxon>Fabaceae</taxon>
        <taxon>Papilionoideae</taxon>
        <taxon>50 kb inversion clade</taxon>
        <taxon>NPAAA clade</taxon>
        <taxon>indigoferoid/millettioid clade</taxon>
        <taxon>Phaseoleae</taxon>
        <taxon>Cajanus</taxon>
    </lineage>
</organism>
<dbReference type="Proteomes" id="UP000075243">
    <property type="component" value="Unassembled WGS sequence"/>
</dbReference>
<dbReference type="Gramene" id="C.cajan_44798.t">
    <property type="protein sequence ID" value="C.cajan_44798.t.cds1"/>
    <property type="gene ID" value="C.cajan_44798"/>
</dbReference>